<evidence type="ECO:0000313" key="2">
    <source>
        <dbReference type="EMBL" id="HCL03826.1"/>
    </source>
</evidence>
<evidence type="ECO:0000256" key="1">
    <source>
        <dbReference type="SAM" id="Phobius"/>
    </source>
</evidence>
<gene>
    <name evidence="2" type="ORF">DHW61_15705</name>
</gene>
<sequence>MVCKNCGRTIQNEEANFCEYCGASFRPGMDNRVLEGEHNSSPSANGQDITIQQNLGQGSASQNGPWQTTYEQNTYGSNPMKDQVLGRYFTQNTNTYGQGNTTVQEKPMTVRNWLTVMLLGFVPLIGPYAFLALLFFWSFSKSVTPTKKNWARATLIVALILVVIIAMLIGATGGEILSDPTAIINSLYGK</sequence>
<keyword evidence="1" id="KW-1133">Transmembrane helix</keyword>
<name>A0A3D2XA20_9FIRM</name>
<accession>A0A3D2XA20</accession>
<dbReference type="Proteomes" id="UP000262969">
    <property type="component" value="Unassembled WGS sequence"/>
</dbReference>
<proteinExistence type="predicted"/>
<keyword evidence="1" id="KW-0812">Transmembrane</keyword>
<reference evidence="2 3" key="1">
    <citation type="journal article" date="2018" name="Nat. Biotechnol.">
        <title>A standardized bacterial taxonomy based on genome phylogeny substantially revises the tree of life.</title>
        <authorList>
            <person name="Parks D.H."/>
            <person name="Chuvochina M."/>
            <person name="Waite D.W."/>
            <person name="Rinke C."/>
            <person name="Skarshewski A."/>
            <person name="Chaumeil P.A."/>
            <person name="Hugenholtz P."/>
        </authorList>
    </citation>
    <scope>NUCLEOTIDE SEQUENCE [LARGE SCALE GENOMIC DNA]</scope>
    <source>
        <strain evidence="2">UBA11728</strain>
    </source>
</reference>
<dbReference type="EMBL" id="DPVV01000521">
    <property type="protein sequence ID" value="HCL03826.1"/>
    <property type="molecule type" value="Genomic_DNA"/>
</dbReference>
<evidence type="ECO:0000313" key="3">
    <source>
        <dbReference type="Proteomes" id="UP000262969"/>
    </source>
</evidence>
<protein>
    <submittedName>
        <fullName evidence="2">Uncharacterized protein</fullName>
    </submittedName>
</protein>
<comment type="caution">
    <text evidence="2">The sequence shown here is derived from an EMBL/GenBank/DDBJ whole genome shotgun (WGS) entry which is preliminary data.</text>
</comment>
<organism evidence="2 3">
    <name type="scientific">Lachnoclostridium phytofermentans</name>
    <dbReference type="NCBI Taxonomy" id="66219"/>
    <lineage>
        <taxon>Bacteria</taxon>
        <taxon>Bacillati</taxon>
        <taxon>Bacillota</taxon>
        <taxon>Clostridia</taxon>
        <taxon>Lachnospirales</taxon>
        <taxon>Lachnospiraceae</taxon>
    </lineage>
</organism>
<feature type="transmembrane region" description="Helical" evidence="1">
    <location>
        <begin position="149"/>
        <end position="171"/>
    </location>
</feature>
<feature type="transmembrane region" description="Helical" evidence="1">
    <location>
        <begin position="113"/>
        <end position="137"/>
    </location>
</feature>
<dbReference type="AlphaFoldDB" id="A0A3D2XA20"/>
<keyword evidence="1" id="KW-0472">Membrane</keyword>